<dbReference type="PANTHER" id="PTHR12320">
    <property type="entry name" value="PROTEIN PHOSPHATASE 2C"/>
    <property type="match status" value="1"/>
</dbReference>
<comment type="cofactor">
    <cofactor evidence="1">
        <name>Mn(2+)</name>
        <dbReference type="ChEBI" id="CHEBI:29035"/>
    </cofactor>
</comment>
<keyword evidence="1" id="KW-0904">Protein phosphatase</keyword>
<sequence length="154" mass="16816">MVAGAFYIPKYNEFKPLGDDAHFVRAEQQTVGVADGVGGWEKKGMNGDAARCKYWRQWICAVRGGKLYANHQCSNINLAVRISLEILGITRVWLSPQPKELACSIAELALGTSLDCYARSPFAKAAWEAGLDFMGGKIDVITVVVAYIVSMDLA</sequence>
<dbReference type="OrthoDB" id="60843at2759"/>
<comment type="catalytic activity">
    <reaction evidence="1">
        <text>O-phospho-L-seryl-[protein] + H2O = L-seryl-[protein] + phosphate</text>
        <dbReference type="Rhea" id="RHEA:20629"/>
        <dbReference type="Rhea" id="RHEA-COMP:9863"/>
        <dbReference type="Rhea" id="RHEA-COMP:11604"/>
        <dbReference type="ChEBI" id="CHEBI:15377"/>
        <dbReference type="ChEBI" id="CHEBI:29999"/>
        <dbReference type="ChEBI" id="CHEBI:43474"/>
        <dbReference type="ChEBI" id="CHEBI:83421"/>
        <dbReference type="EC" id="3.1.3.16"/>
    </reaction>
</comment>
<keyword evidence="3" id="KW-1185">Reference proteome</keyword>
<name>A0A2R6QVC5_ACTCC</name>
<dbReference type="OMA" id="QWICAVR"/>
<comment type="cofactor">
    <cofactor evidence="1">
        <name>Mg(2+)</name>
        <dbReference type="ChEBI" id="CHEBI:18420"/>
    </cofactor>
</comment>
<dbReference type="AlphaFoldDB" id="A0A2R6QVC5"/>
<dbReference type="Gramene" id="PSS15701">
    <property type="protein sequence ID" value="PSS15701"/>
    <property type="gene ID" value="CEY00_Acc13193"/>
</dbReference>
<evidence type="ECO:0000313" key="3">
    <source>
        <dbReference type="Proteomes" id="UP000241394"/>
    </source>
</evidence>
<protein>
    <recommendedName>
        <fullName evidence="1">Protein phosphatase</fullName>
        <ecNumber evidence="1">3.1.3.16</ecNumber>
    </recommendedName>
</protein>
<dbReference type="EMBL" id="NKQK01000012">
    <property type="protein sequence ID" value="PSS15701.1"/>
    <property type="molecule type" value="Genomic_DNA"/>
</dbReference>
<dbReference type="InterPro" id="IPR039123">
    <property type="entry name" value="PPTC7"/>
</dbReference>
<reference evidence="3" key="2">
    <citation type="journal article" date="2018" name="BMC Genomics">
        <title>A manually annotated Actinidia chinensis var. chinensis (kiwifruit) genome highlights the challenges associated with draft genomes and gene prediction in plants.</title>
        <authorList>
            <person name="Pilkington S.M."/>
            <person name="Crowhurst R."/>
            <person name="Hilario E."/>
            <person name="Nardozza S."/>
            <person name="Fraser L."/>
            <person name="Peng Y."/>
            <person name="Gunaseelan K."/>
            <person name="Simpson R."/>
            <person name="Tahir J."/>
            <person name="Deroles S.C."/>
            <person name="Templeton K."/>
            <person name="Luo Z."/>
            <person name="Davy M."/>
            <person name="Cheng C."/>
            <person name="McNeilage M."/>
            <person name="Scaglione D."/>
            <person name="Liu Y."/>
            <person name="Zhang Q."/>
            <person name="Datson P."/>
            <person name="De Silva N."/>
            <person name="Gardiner S.E."/>
            <person name="Bassett H."/>
            <person name="Chagne D."/>
            <person name="McCallum J."/>
            <person name="Dzierzon H."/>
            <person name="Deng C."/>
            <person name="Wang Y.Y."/>
            <person name="Barron L."/>
            <person name="Manako K."/>
            <person name="Bowen J."/>
            <person name="Foster T.M."/>
            <person name="Erridge Z.A."/>
            <person name="Tiffin H."/>
            <person name="Waite C.N."/>
            <person name="Davies K.M."/>
            <person name="Grierson E.P."/>
            <person name="Laing W.A."/>
            <person name="Kirk R."/>
            <person name="Chen X."/>
            <person name="Wood M."/>
            <person name="Montefiori M."/>
            <person name="Brummell D.A."/>
            <person name="Schwinn K.E."/>
            <person name="Catanach A."/>
            <person name="Fullerton C."/>
            <person name="Li D."/>
            <person name="Meiyalaghan S."/>
            <person name="Nieuwenhuizen N."/>
            <person name="Read N."/>
            <person name="Prakash R."/>
            <person name="Hunter D."/>
            <person name="Zhang H."/>
            <person name="McKenzie M."/>
            <person name="Knabel M."/>
            <person name="Harris A."/>
            <person name="Allan A.C."/>
            <person name="Gleave A."/>
            <person name="Chen A."/>
            <person name="Janssen B.J."/>
            <person name="Plunkett B."/>
            <person name="Ampomah-Dwamena C."/>
            <person name="Voogd C."/>
            <person name="Leif D."/>
            <person name="Lafferty D."/>
            <person name="Souleyre E.J.F."/>
            <person name="Varkonyi-Gasic E."/>
            <person name="Gambi F."/>
            <person name="Hanley J."/>
            <person name="Yao J.L."/>
            <person name="Cheung J."/>
            <person name="David K.M."/>
            <person name="Warren B."/>
            <person name="Marsh K."/>
            <person name="Snowden K.C."/>
            <person name="Lin-Wang K."/>
            <person name="Brian L."/>
            <person name="Martinez-Sanchez M."/>
            <person name="Wang M."/>
            <person name="Ileperuma N."/>
            <person name="Macnee N."/>
            <person name="Campin R."/>
            <person name="McAtee P."/>
            <person name="Drummond R.S.M."/>
            <person name="Espley R.V."/>
            <person name="Ireland H.S."/>
            <person name="Wu R."/>
            <person name="Atkinson R.G."/>
            <person name="Karunairetnam S."/>
            <person name="Bulley S."/>
            <person name="Chunkath S."/>
            <person name="Hanley Z."/>
            <person name="Storey R."/>
            <person name="Thrimawithana A.H."/>
            <person name="Thomson S."/>
            <person name="David C."/>
            <person name="Testolin R."/>
            <person name="Huang H."/>
            <person name="Hellens R.P."/>
            <person name="Schaffer R.J."/>
        </authorList>
    </citation>
    <scope>NUCLEOTIDE SEQUENCE [LARGE SCALE GENOMIC DNA]</scope>
    <source>
        <strain evidence="3">cv. Red5</strain>
    </source>
</reference>
<dbReference type="GO" id="GO:0046872">
    <property type="term" value="F:metal ion binding"/>
    <property type="evidence" value="ECO:0007669"/>
    <property type="project" value="UniProtKB-UniRule"/>
</dbReference>
<organism evidence="2 3">
    <name type="scientific">Actinidia chinensis var. chinensis</name>
    <name type="common">Chinese soft-hair kiwi</name>
    <dbReference type="NCBI Taxonomy" id="1590841"/>
    <lineage>
        <taxon>Eukaryota</taxon>
        <taxon>Viridiplantae</taxon>
        <taxon>Streptophyta</taxon>
        <taxon>Embryophyta</taxon>
        <taxon>Tracheophyta</taxon>
        <taxon>Spermatophyta</taxon>
        <taxon>Magnoliopsida</taxon>
        <taxon>eudicotyledons</taxon>
        <taxon>Gunneridae</taxon>
        <taxon>Pentapetalae</taxon>
        <taxon>asterids</taxon>
        <taxon>Ericales</taxon>
        <taxon>Actinidiaceae</taxon>
        <taxon>Actinidia</taxon>
    </lineage>
</organism>
<gene>
    <name evidence="2" type="ORF">CEY00_Acc13193</name>
</gene>
<keyword evidence="1" id="KW-0479">Metal-binding</keyword>
<comment type="catalytic activity">
    <reaction evidence="1">
        <text>O-phospho-L-threonyl-[protein] + H2O = L-threonyl-[protein] + phosphate</text>
        <dbReference type="Rhea" id="RHEA:47004"/>
        <dbReference type="Rhea" id="RHEA-COMP:11060"/>
        <dbReference type="Rhea" id="RHEA-COMP:11605"/>
        <dbReference type="ChEBI" id="CHEBI:15377"/>
        <dbReference type="ChEBI" id="CHEBI:30013"/>
        <dbReference type="ChEBI" id="CHEBI:43474"/>
        <dbReference type="ChEBI" id="CHEBI:61977"/>
        <dbReference type="EC" id="3.1.3.16"/>
    </reaction>
</comment>
<accession>A0A2R6QVC5</accession>
<dbReference type="PANTHER" id="PTHR12320:SF81">
    <property type="entry name" value="PROTEIN PHOSPHATASE 2C 23-RELATED"/>
    <property type="match status" value="1"/>
</dbReference>
<keyword evidence="1" id="KW-0464">Manganese</keyword>
<evidence type="ECO:0000313" key="2">
    <source>
        <dbReference type="EMBL" id="PSS15701.1"/>
    </source>
</evidence>
<keyword evidence="1" id="KW-0378">Hydrolase</keyword>
<dbReference type="Proteomes" id="UP000241394">
    <property type="component" value="Chromosome LG12"/>
</dbReference>
<dbReference type="InParanoid" id="A0A2R6QVC5"/>
<dbReference type="STRING" id="1590841.A0A2R6QVC5"/>
<keyword evidence="1" id="KW-0460">Magnesium</keyword>
<evidence type="ECO:0000256" key="1">
    <source>
        <dbReference type="RuleBase" id="RU366020"/>
    </source>
</evidence>
<dbReference type="EC" id="3.1.3.16" evidence="1"/>
<comment type="similarity">
    <text evidence="1">Belongs to the PP2C family.</text>
</comment>
<proteinExistence type="inferred from homology"/>
<comment type="caution">
    <text evidence="2">The sequence shown here is derived from an EMBL/GenBank/DDBJ whole genome shotgun (WGS) entry which is preliminary data.</text>
</comment>
<dbReference type="GO" id="GO:0004722">
    <property type="term" value="F:protein serine/threonine phosphatase activity"/>
    <property type="evidence" value="ECO:0007669"/>
    <property type="project" value="UniProtKB-EC"/>
</dbReference>
<reference evidence="2 3" key="1">
    <citation type="submission" date="2017-07" db="EMBL/GenBank/DDBJ databases">
        <title>An improved, manually edited Actinidia chinensis var. chinensis (kiwifruit) genome highlights the challenges associated with draft genomes and gene prediction in plants.</title>
        <authorList>
            <person name="Pilkington S."/>
            <person name="Crowhurst R."/>
            <person name="Hilario E."/>
            <person name="Nardozza S."/>
            <person name="Fraser L."/>
            <person name="Peng Y."/>
            <person name="Gunaseelan K."/>
            <person name="Simpson R."/>
            <person name="Tahir J."/>
            <person name="Deroles S."/>
            <person name="Templeton K."/>
            <person name="Luo Z."/>
            <person name="Davy M."/>
            <person name="Cheng C."/>
            <person name="Mcneilage M."/>
            <person name="Scaglione D."/>
            <person name="Liu Y."/>
            <person name="Zhang Q."/>
            <person name="Datson P."/>
            <person name="De Silva N."/>
            <person name="Gardiner S."/>
            <person name="Bassett H."/>
            <person name="Chagne D."/>
            <person name="Mccallum J."/>
            <person name="Dzierzon H."/>
            <person name="Deng C."/>
            <person name="Wang Y.-Y."/>
            <person name="Barron N."/>
            <person name="Manako K."/>
            <person name="Bowen J."/>
            <person name="Foster T."/>
            <person name="Erridge Z."/>
            <person name="Tiffin H."/>
            <person name="Waite C."/>
            <person name="Davies K."/>
            <person name="Grierson E."/>
            <person name="Laing W."/>
            <person name="Kirk R."/>
            <person name="Chen X."/>
            <person name="Wood M."/>
            <person name="Montefiori M."/>
            <person name="Brummell D."/>
            <person name="Schwinn K."/>
            <person name="Catanach A."/>
            <person name="Fullerton C."/>
            <person name="Li D."/>
            <person name="Meiyalaghan S."/>
            <person name="Nieuwenhuizen N."/>
            <person name="Read N."/>
            <person name="Prakash R."/>
            <person name="Hunter D."/>
            <person name="Zhang H."/>
            <person name="Mckenzie M."/>
            <person name="Knabel M."/>
            <person name="Harris A."/>
            <person name="Allan A."/>
            <person name="Chen A."/>
            <person name="Janssen B."/>
            <person name="Plunkett B."/>
            <person name="Dwamena C."/>
            <person name="Voogd C."/>
            <person name="Leif D."/>
            <person name="Lafferty D."/>
            <person name="Souleyre E."/>
            <person name="Varkonyi-Gasic E."/>
            <person name="Gambi F."/>
            <person name="Hanley J."/>
            <person name="Yao J.-L."/>
            <person name="Cheung J."/>
            <person name="David K."/>
            <person name="Warren B."/>
            <person name="Marsh K."/>
            <person name="Snowden K."/>
            <person name="Lin-Wang K."/>
            <person name="Brian L."/>
            <person name="Martinez-Sanchez M."/>
            <person name="Wang M."/>
            <person name="Ileperuma N."/>
            <person name="Macnee N."/>
            <person name="Campin R."/>
            <person name="Mcatee P."/>
            <person name="Drummond R."/>
            <person name="Espley R."/>
            <person name="Ireland H."/>
            <person name="Wu R."/>
            <person name="Atkinson R."/>
            <person name="Karunairetnam S."/>
            <person name="Bulley S."/>
            <person name="Chunkath S."/>
            <person name="Hanley Z."/>
            <person name="Storey R."/>
            <person name="Thrimawithana A."/>
            <person name="Thomson S."/>
            <person name="David C."/>
            <person name="Testolin R."/>
        </authorList>
    </citation>
    <scope>NUCLEOTIDE SEQUENCE [LARGE SCALE GENOMIC DNA]</scope>
    <source>
        <strain evidence="3">cv. Red5</strain>
        <tissue evidence="2">Young leaf</tissue>
    </source>
</reference>